<keyword evidence="9" id="KW-0150">Chloroplast</keyword>
<evidence type="ECO:0000313" key="12">
    <source>
        <dbReference type="Proteomes" id="UP000316726"/>
    </source>
</evidence>
<reference evidence="11 12" key="1">
    <citation type="submission" date="2018-07" db="EMBL/GenBank/DDBJ databases">
        <title>The complete nuclear genome of the prasinophyte Chloropicon primus (CCMP1205).</title>
        <authorList>
            <person name="Pombert J.-F."/>
            <person name="Otis C."/>
            <person name="Turmel M."/>
            <person name="Lemieux C."/>
        </authorList>
    </citation>
    <scope>NUCLEOTIDE SEQUENCE [LARGE SCALE GENOMIC DNA]</scope>
    <source>
        <strain evidence="11 12">CCMP1205</strain>
    </source>
</reference>
<keyword evidence="6 9" id="KW-0456">Lyase</keyword>
<evidence type="ECO:0000256" key="10">
    <source>
        <dbReference type="SAM" id="MobiDB-lite"/>
    </source>
</evidence>
<dbReference type="HAMAP" id="MF_00323">
    <property type="entry name" value="Ferrochelatase"/>
    <property type="match status" value="1"/>
</dbReference>
<dbReference type="CDD" id="cd00419">
    <property type="entry name" value="Ferrochelatase_C"/>
    <property type="match status" value="1"/>
</dbReference>
<evidence type="ECO:0000256" key="6">
    <source>
        <dbReference type="ARBA" id="ARBA00023239"/>
    </source>
</evidence>
<dbReference type="Gene3D" id="1.10.3460.10">
    <property type="entry name" value="Chlorophyll a/b binding protein domain"/>
    <property type="match status" value="1"/>
</dbReference>
<comment type="similarity">
    <text evidence="3 9">Belongs to the ferrochelatase family.</text>
</comment>
<evidence type="ECO:0000256" key="9">
    <source>
        <dbReference type="RuleBase" id="RU000607"/>
    </source>
</evidence>
<dbReference type="Proteomes" id="UP000316726">
    <property type="component" value="Chromosome 4"/>
</dbReference>
<comment type="catalytic activity">
    <reaction evidence="8 9">
        <text>heme b + 2 H(+) = protoporphyrin IX + Fe(2+)</text>
        <dbReference type="Rhea" id="RHEA:22584"/>
        <dbReference type="ChEBI" id="CHEBI:15378"/>
        <dbReference type="ChEBI" id="CHEBI:29033"/>
        <dbReference type="ChEBI" id="CHEBI:57306"/>
        <dbReference type="ChEBI" id="CHEBI:60344"/>
        <dbReference type="EC" id="4.98.1.1"/>
    </reaction>
</comment>
<dbReference type="UniPathway" id="UPA00252">
    <property type="reaction ID" value="UER00325"/>
</dbReference>
<dbReference type="SUPFAM" id="SSF53800">
    <property type="entry name" value="Chelatase"/>
    <property type="match status" value="1"/>
</dbReference>
<feature type="region of interest" description="Disordered" evidence="10">
    <location>
        <begin position="27"/>
        <end position="54"/>
    </location>
</feature>
<evidence type="ECO:0000256" key="1">
    <source>
        <dbReference type="ARBA" id="ARBA00004229"/>
    </source>
</evidence>
<dbReference type="EC" id="4.98.1.1" evidence="9"/>
<organism evidence="11 12">
    <name type="scientific">Chloropicon primus</name>
    <dbReference type="NCBI Taxonomy" id="1764295"/>
    <lineage>
        <taxon>Eukaryota</taxon>
        <taxon>Viridiplantae</taxon>
        <taxon>Chlorophyta</taxon>
        <taxon>Chloropicophyceae</taxon>
        <taxon>Chloropicales</taxon>
        <taxon>Chloropicaceae</taxon>
        <taxon>Chloropicon</taxon>
    </lineage>
</organism>
<dbReference type="GO" id="GO:0004325">
    <property type="term" value="F:ferrochelatase activity"/>
    <property type="evidence" value="ECO:0007669"/>
    <property type="project" value="UniProtKB-UniRule"/>
</dbReference>
<dbReference type="STRING" id="1764295.A0A5B8MMP5"/>
<dbReference type="InterPro" id="IPR001015">
    <property type="entry name" value="Ferrochelatase"/>
</dbReference>
<keyword evidence="5 9" id="KW-0350">Heme biosynthesis</keyword>
<dbReference type="EMBL" id="CP031037">
    <property type="protein sequence ID" value="QDZ20632.1"/>
    <property type="molecule type" value="Genomic_DNA"/>
</dbReference>
<evidence type="ECO:0000256" key="8">
    <source>
        <dbReference type="ARBA" id="ARBA00049380"/>
    </source>
</evidence>
<dbReference type="GO" id="GO:0006783">
    <property type="term" value="P:heme biosynthetic process"/>
    <property type="evidence" value="ECO:0007669"/>
    <property type="project" value="UniProtKB-UniRule"/>
</dbReference>
<dbReference type="AlphaFoldDB" id="A0A5B8MMP5"/>
<dbReference type="Pfam" id="PF00762">
    <property type="entry name" value="Ferrochelatase"/>
    <property type="match status" value="1"/>
</dbReference>
<evidence type="ECO:0000256" key="4">
    <source>
        <dbReference type="ARBA" id="ARBA00023004"/>
    </source>
</evidence>
<dbReference type="GO" id="GO:0009507">
    <property type="term" value="C:chloroplast"/>
    <property type="evidence" value="ECO:0007669"/>
    <property type="project" value="UniProtKB-SubCell"/>
</dbReference>
<name>A0A5B8MMP5_9CHLO</name>
<sequence length="787" mass="85564">MGRRGEANHTDLCYPTGEVATLNWLPPRPKKRRLTNTGSSTSDVATSSCEEGAGDATPAAVLQGSGQPCGAVALGTSLDTNACTVALATSAGPHRQREMAAIEENADPTTLLNADGLLASLRFADELAGAQPTLAREGTRAERTREPEELTLVRVVRGRGGVHLERVEGLKGLTHFIVFLRESIVQEGLGNKLAGQAATISSALLGKDLPKQVKAFRFVELGTASRSRCLKDRKVLTEALGLAKEKGEPCALLVAALSRLSRRSQADEDLDYLAERAGQASILACIPTPHAATLIGEEKKEELKKYMSKAASTSDGQAVYAASHYMPKSGATPPDNATDDAETSSSRRVGVLLLNLGGPETLDDVQEFLYNLFADPDILRLPDAVGWAQPLLASVVSYARAPTSQEGYKAIGGGSPIRRTTEEQARALQGAMRAQDVDAKCYVAMRYWNPFTEEAIERVKRDRITDLVILPLYPQFSVSTSGSSLRLLEKIFKEDPALKDLRHTVIPSWYQRRGYVCAMANLIEREILAFDACKQSAKKGLSSRKAHVFFSAHGVPKSYVTEAGDPYKEEMEETVDLIVEELRGRGIEYNGHTLAYQSRVGPVEWLEPYTGDSIRYLANQGVEALVVVPISFVSEHIETLEEIDMEYREVAEDCGIQGWRRVPALGCDEVFISDLASAAIEALPYALPNMGNVAYEADLRDPQTPALLKQSGSLVPMGSVDALLETYDGDRKVLPLPEVSLEWEWGWTRSAELVNGRLAMMALLTIIIFEIATGKAAFLLEAVEDAV</sequence>
<keyword evidence="9" id="KW-0934">Plastid</keyword>
<protein>
    <recommendedName>
        <fullName evidence="9">Ferrochelatase</fullName>
        <ecNumber evidence="9">4.98.1.1</ecNumber>
    </recommendedName>
</protein>
<evidence type="ECO:0000256" key="5">
    <source>
        <dbReference type="ARBA" id="ARBA00023133"/>
    </source>
</evidence>
<keyword evidence="7 9" id="KW-0627">Porphyrin biosynthesis</keyword>
<proteinExistence type="inferred from homology"/>
<dbReference type="PANTHER" id="PTHR11108:SF1">
    <property type="entry name" value="FERROCHELATASE, MITOCHONDRIAL"/>
    <property type="match status" value="1"/>
</dbReference>
<dbReference type="PROSITE" id="PS00534">
    <property type="entry name" value="FERROCHELATASE"/>
    <property type="match status" value="1"/>
</dbReference>
<gene>
    <name evidence="11" type="ORF">A3770_04p31500</name>
</gene>
<dbReference type="NCBIfam" id="TIGR00109">
    <property type="entry name" value="hemH"/>
    <property type="match status" value="1"/>
</dbReference>
<feature type="compositionally biased region" description="Polar residues" evidence="10">
    <location>
        <begin position="35"/>
        <end position="49"/>
    </location>
</feature>
<evidence type="ECO:0000256" key="7">
    <source>
        <dbReference type="ARBA" id="ARBA00023244"/>
    </source>
</evidence>
<dbReference type="FunFam" id="3.40.50.1400:FF:000006">
    <property type="entry name" value="Ferrochelatase"/>
    <property type="match status" value="1"/>
</dbReference>
<dbReference type="CDD" id="cd03411">
    <property type="entry name" value="Ferrochelatase_N"/>
    <property type="match status" value="1"/>
</dbReference>
<evidence type="ECO:0000256" key="2">
    <source>
        <dbReference type="ARBA" id="ARBA00004943"/>
    </source>
</evidence>
<dbReference type="InterPro" id="IPR033659">
    <property type="entry name" value="Ferrochelatase_N"/>
</dbReference>
<comment type="subcellular location">
    <subcellularLocation>
        <location evidence="1 9">Plastid</location>
        <location evidence="1 9">Chloroplast</location>
    </subcellularLocation>
</comment>
<dbReference type="PANTHER" id="PTHR11108">
    <property type="entry name" value="FERROCHELATASE"/>
    <property type="match status" value="1"/>
</dbReference>
<evidence type="ECO:0000313" key="11">
    <source>
        <dbReference type="EMBL" id="QDZ20632.1"/>
    </source>
</evidence>
<dbReference type="Gene3D" id="3.40.50.1400">
    <property type="match status" value="2"/>
</dbReference>
<dbReference type="SUPFAM" id="SSF103511">
    <property type="entry name" value="Chlorophyll a-b binding protein"/>
    <property type="match status" value="1"/>
</dbReference>
<comment type="pathway">
    <text evidence="2 9">Porphyrin-containing compound metabolism; protoheme biosynthesis; protoheme from protoporphyrin-IX: step 1/1.</text>
</comment>
<dbReference type="InterPro" id="IPR033644">
    <property type="entry name" value="Ferrochelatase_C"/>
</dbReference>
<dbReference type="OrthoDB" id="1323at2759"/>
<keyword evidence="12" id="KW-1185">Reference proteome</keyword>
<comment type="function">
    <text evidence="9">Catalyzes the ferrous insertion into protoporphyrin IX.</text>
</comment>
<dbReference type="InterPro" id="IPR019772">
    <property type="entry name" value="Ferrochelatase_AS"/>
</dbReference>
<keyword evidence="4 9" id="KW-0408">Iron</keyword>
<accession>A0A5B8MMP5</accession>
<evidence type="ECO:0000256" key="3">
    <source>
        <dbReference type="ARBA" id="ARBA00007718"/>
    </source>
</evidence>
<dbReference type="GO" id="GO:0005739">
    <property type="term" value="C:mitochondrion"/>
    <property type="evidence" value="ECO:0007669"/>
    <property type="project" value="TreeGrafter"/>
</dbReference>